<accession>A0A6A6AYP2</accession>
<feature type="domain" description="HD/PDEase" evidence="1">
    <location>
        <begin position="27"/>
        <end position="155"/>
    </location>
</feature>
<dbReference type="PANTHER" id="PTHR33594">
    <property type="entry name" value="SUPERFAMILY HYDROLASE, PUTATIVE (AFU_ORTHOLOGUE AFUA_1G03035)-RELATED"/>
    <property type="match status" value="1"/>
</dbReference>
<dbReference type="EMBL" id="ML995513">
    <property type="protein sequence ID" value="KAF2136736.1"/>
    <property type="molecule type" value="Genomic_DNA"/>
</dbReference>
<evidence type="ECO:0000313" key="2">
    <source>
        <dbReference type="EMBL" id="KAF2136736.1"/>
    </source>
</evidence>
<dbReference type="CDD" id="cd00077">
    <property type="entry name" value="HDc"/>
    <property type="match status" value="1"/>
</dbReference>
<sequence length="224" mass="24395">MAATAPSPSTLIHKAQAYVQSYMAQFDASHDHAHILRVQRLAHRILASEQQRHPTTTYDTTLITLGALLHDVGDRKYAPPDADPTTMVSSFLLSAGASPVLASRVQQLVSHVSFSHEKRNPDAVCALLATMPELGIVQDADRLDALGAVGIGRCFAFAGAKGRPGEEDGLGAAVRHFEEKLERLEGLMKTESGRELARVRAERLKVFRGWWEEETGEGLARFAG</sequence>
<dbReference type="SMART" id="SM00471">
    <property type="entry name" value="HDc"/>
    <property type="match status" value="1"/>
</dbReference>
<reference evidence="2" key="1">
    <citation type="journal article" date="2020" name="Stud. Mycol.">
        <title>101 Dothideomycetes genomes: a test case for predicting lifestyles and emergence of pathogens.</title>
        <authorList>
            <person name="Haridas S."/>
            <person name="Albert R."/>
            <person name="Binder M."/>
            <person name="Bloem J."/>
            <person name="Labutti K."/>
            <person name="Salamov A."/>
            <person name="Andreopoulos B."/>
            <person name="Baker S."/>
            <person name="Barry K."/>
            <person name="Bills G."/>
            <person name="Bluhm B."/>
            <person name="Cannon C."/>
            <person name="Castanera R."/>
            <person name="Culley D."/>
            <person name="Daum C."/>
            <person name="Ezra D."/>
            <person name="Gonzalez J."/>
            <person name="Henrissat B."/>
            <person name="Kuo A."/>
            <person name="Liang C."/>
            <person name="Lipzen A."/>
            <person name="Lutzoni F."/>
            <person name="Magnuson J."/>
            <person name="Mondo S."/>
            <person name="Nolan M."/>
            <person name="Ohm R."/>
            <person name="Pangilinan J."/>
            <person name="Park H.-J."/>
            <person name="Ramirez L."/>
            <person name="Alfaro M."/>
            <person name="Sun H."/>
            <person name="Tritt A."/>
            <person name="Yoshinaga Y."/>
            <person name="Zwiers L.-H."/>
            <person name="Turgeon B."/>
            <person name="Goodwin S."/>
            <person name="Spatafora J."/>
            <person name="Crous P."/>
            <person name="Grigoriev I."/>
        </authorList>
    </citation>
    <scope>NUCLEOTIDE SEQUENCE</scope>
    <source>
        <strain evidence="2">CBS 121167</strain>
    </source>
</reference>
<dbReference type="RefSeq" id="XP_033392454.1">
    <property type="nucleotide sequence ID" value="XM_033541315.1"/>
</dbReference>
<evidence type="ECO:0000259" key="1">
    <source>
        <dbReference type="SMART" id="SM00471"/>
    </source>
</evidence>
<dbReference type="Proteomes" id="UP000799438">
    <property type="component" value="Unassembled WGS sequence"/>
</dbReference>
<dbReference type="OrthoDB" id="16547at2759"/>
<keyword evidence="3" id="KW-1185">Reference proteome</keyword>
<protein>
    <recommendedName>
        <fullName evidence="1">HD/PDEase domain-containing protein</fullName>
    </recommendedName>
</protein>
<dbReference type="PANTHER" id="PTHR33594:SF1">
    <property type="entry name" value="HD_PDEASE DOMAIN-CONTAINING PROTEIN"/>
    <property type="match status" value="1"/>
</dbReference>
<dbReference type="InterPro" id="IPR006674">
    <property type="entry name" value="HD_domain"/>
</dbReference>
<dbReference type="SUPFAM" id="SSF109604">
    <property type="entry name" value="HD-domain/PDEase-like"/>
    <property type="match status" value="1"/>
</dbReference>
<gene>
    <name evidence="2" type="ORF">K452DRAFT_292166</name>
</gene>
<dbReference type="Pfam" id="PF01966">
    <property type="entry name" value="HD"/>
    <property type="match status" value="1"/>
</dbReference>
<dbReference type="GeneID" id="54298811"/>
<dbReference type="Gene3D" id="1.10.3210.50">
    <property type="match status" value="1"/>
</dbReference>
<proteinExistence type="predicted"/>
<organism evidence="2 3">
    <name type="scientific">Aplosporella prunicola CBS 121167</name>
    <dbReference type="NCBI Taxonomy" id="1176127"/>
    <lineage>
        <taxon>Eukaryota</taxon>
        <taxon>Fungi</taxon>
        <taxon>Dikarya</taxon>
        <taxon>Ascomycota</taxon>
        <taxon>Pezizomycotina</taxon>
        <taxon>Dothideomycetes</taxon>
        <taxon>Dothideomycetes incertae sedis</taxon>
        <taxon>Botryosphaeriales</taxon>
        <taxon>Aplosporellaceae</taxon>
        <taxon>Aplosporella</taxon>
    </lineage>
</organism>
<name>A0A6A6AYP2_9PEZI</name>
<dbReference type="AlphaFoldDB" id="A0A6A6AYP2"/>
<evidence type="ECO:0000313" key="3">
    <source>
        <dbReference type="Proteomes" id="UP000799438"/>
    </source>
</evidence>
<dbReference type="InterPro" id="IPR003607">
    <property type="entry name" value="HD/PDEase_dom"/>
</dbReference>